<dbReference type="PANTHER" id="PTHR14239:SF10">
    <property type="entry name" value="REDUCTASE"/>
    <property type="match status" value="1"/>
</dbReference>
<evidence type="ECO:0000259" key="2">
    <source>
        <dbReference type="Pfam" id="PF03807"/>
    </source>
</evidence>
<reference evidence="4" key="1">
    <citation type="journal article" date="2019" name="Int. J. Syst. Evol. Microbiol.">
        <title>The Global Catalogue of Microorganisms (GCM) 10K type strain sequencing project: providing services to taxonomists for standard genome sequencing and annotation.</title>
        <authorList>
            <consortium name="The Broad Institute Genomics Platform"/>
            <consortium name="The Broad Institute Genome Sequencing Center for Infectious Disease"/>
            <person name="Wu L."/>
            <person name="Ma J."/>
        </authorList>
    </citation>
    <scope>NUCLEOTIDE SEQUENCE [LARGE SCALE GENOMIC DNA]</scope>
    <source>
        <strain evidence="4">JCM 16902</strain>
    </source>
</reference>
<dbReference type="InterPro" id="IPR051267">
    <property type="entry name" value="STEAP_metalloreductase"/>
</dbReference>
<gene>
    <name evidence="3" type="ORF">GCM10022223_50390</name>
</gene>
<protein>
    <submittedName>
        <fullName evidence="3">NADPH-dependent F420 reductase</fullName>
    </submittedName>
</protein>
<proteinExistence type="predicted"/>
<organism evidence="3 4">
    <name type="scientific">Kineosporia mesophila</name>
    <dbReference type="NCBI Taxonomy" id="566012"/>
    <lineage>
        <taxon>Bacteria</taxon>
        <taxon>Bacillati</taxon>
        <taxon>Actinomycetota</taxon>
        <taxon>Actinomycetes</taxon>
        <taxon>Kineosporiales</taxon>
        <taxon>Kineosporiaceae</taxon>
        <taxon>Kineosporia</taxon>
    </lineage>
</organism>
<dbReference type="SUPFAM" id="SSF51735">
    <property type="entry name" value="NAD(P)-binding Rossmann-fold domains"/>
    <property type="match status" value="1"/>
</dbReference>
<sequence length="204" mass="21128">MVRLPDGQPPDREEHDMTHVSIIGNGNMGPAIADLVTKGGNTVEILGRDDRVTGEIVVLAVPFPAVEGIVAARRDELAGKIVVDITNPLNFETFDSLTVPADSSAAAQIAAALPDARVLKAFNTNFAATLATRTIGSQATTVLVAGDDTDAKNLLAAVVTAGGARAVDAGSLRRARELEALGFLQLTLAASEKISWTGGFGLNN</sequence>
<dbReference type="InterPro" id="IPR036291">
    <property type="entry name" value="NAD(P)-bd_dom_sf"/>
</dbReference>
<evidence type="ECO:0000313" key="4">
    <source>
        <dbReference type="Proteomes" id="UP001501074"/>
    </source>
</evidence>
<dbReference type="PANTHER" id="PTHR14239">
    <property type="entry name" value="DUDULIN-RELATED"/>
    <property type="match status" value="1"/>
</dbReference>
<dbReference type="Proteomes" id="UP001501074">
    <property type="component" value="Unassembled WGS sequence"/>
</dbReference>
<dbReference type="Pfam" id="PF03807">
    <property type="entry name" value="F420_oxidored"/>
    <property type="match status" value="1"/>
</dbReference>
<keyword evidence="4" id="KW-1185">Reference proteome</keyword>
<comment type="caution">
    <text evidence="3">The sequence shown here is derived from an EMBL/GenBank/DDBJ whole genome shotgun (WGS) entry which is preliminary data.</text>
</comment>
<evidence type="ECO:0000313" key="3">
    <source>
        <dbReference type="EMBL" id="GAA3627038.1"/>
    </source>
</evidence>
<name>A0ABP7A8K6_9ACTN</name>
<keyword evidence="1" id="KW-0560">Oxidoreductase</keyword>
<dbReference type="EMBL" id="BAAAZO010000010">
    <property type="protein sequence ID" value="GAA3627038.1"/>
    <property type="molecule type" value="Genomic_DNA"/>
</dbReference>
<accession>A0ABP7A8K6</accession>
<dbReference type="Gene3D" id="3.40.50.720">
    <property type="entry name" value="NAD(P)-binding Rossmann-like Domain"/>
    <property type="match status" value="1"/>
</dbReference>
<feature type="domain" description="Pyrroline-5-carboxylate reductase catalytic N-terminal" evidence="2">
    <location>
        <begin position="54"/>
        <end position="88"/>
    </location>
</feature>
<evidence type="ECO:0000256" key="1">
    <source>
        <dbReference type="ARBA" id="ARBA00023002"/>
    </source>
</evidence>
<dbReference type="InterPro" id="IPR028939">
    <property type="entry name" value="P5C_Rdtase_cat_N"/>
</dbReference>